<feature type="compositionally biased region" description="Polar residues" evidence="1">
    <location>
        <begin position="67"/>
        <end position="88"/>
    </location>
</feature>
<protein>
    <submittedName>
        <fullName evidence="2">C6 zinc finger-containing protein</fullName>
    </submittedName>
</protein>
<keyword evidence="3" id="KW-1185">Reference proteome</keyword>
<feature type="compositionally biased region" description="Low complexity" evidence="1">
    <location>
        <begin position="55"/>
        <end position="66"/>
    </location>
</feature>
<organism evidence="2 3">
    <name type="scientific">Glarea lozoyensis (strain ATCC 20868 / MF5171)</name>
    <dbReference type="NCBI Taxonomy" id="1116229"/>
    <lineage>
        <taxon>Eukaryota</taxon>
        <taxon>Fungi</taxon>
        <taxon>Dikarya</taxon>
        <taxon>Ascomycota</taxon>
        <taxon>Pezizomycotina</taxon>
        <taxon>Leotiomycetes</taxon>
        <taxon>Helotiales</taxon>
        <taxon>Helotiaceae</taxon>
        <taxon>Glarea</taxon>
    </lineage>
</organism>
<dbReference type="InterPro" id="IPR053157">
    <property type="entry name" value="Sterol_Uptake_Regulator"/>
</dbReference>
<dbReference type="EMBL" id="KE145358">
    <property type="protein sequence ID" value="EPE33198.1"/>
    <property type="molecule type" value="Genomic_DNA"/>
</dbReference>
<reference evidence="2 3" key="1">
    <citation type="journal article" date="2013" name="BMC Genomics">
        <title>Genomics-driven discovery of the pneumocandin biosynthetic gene cluster in the fungus Glarea lozoyensis.</title>
        <authorList>
            <person name="Chen L."/>
            <person name="Yue Q."/>
            <person name="Zhang X."/>
            <person name="Xiang M."/>
            <person name="Wang C."/>
            <person name="Li S."/>
            <person name="Che Y."/>
            <person name="Ortiz-Lopez F.J."/>
            <person name="Bills G.F."/>
            <person name="Liu X."/>
            <person name="An Z."/>
        </authorList>
    </citation>
    <scope>NUCLEOTIDE SEQUENCE [LARGE SCALE GENOMIC DNA]</scope>
    <source>
        <strain evidence="3">ATCC 20868 / MF5171</strain>
    </source>
</reference>
<dbReference type="Pfam" id="PF11951">
    <property type="entry name" value="Fungal_trans_2"/>
    <property type="match status" value="1"/>
</dbReference>
<dbReference type="PANTHER" id="PTHR47784:SF5">
    <property type="entry name" value="STEROL UPTAKE CONTROL PROTEIN 2"/>
    <property type="match status" value="1"/>
</dbReference>
<accession>S3E433</accession>
<evidence type="ECO:0000256" key="1">
    <source>
        <dbReference type="SAM" id="MobiDB-lite"/>
    </source>
</evidence>
<dbReference type="eggNOG" id="ENOG502TKJ2">
    <property type="taxonomic scope" value="Eukaryota"/>
</dbReference>
<dbReference type="OrthoDB" id="5386330at2759"/>
<dbReference type="KEGG" id="glz:GLAREA_06210"/>
<dbReference type="GeneID" id="19465264"/>
<name>S3E433_GLAL2</name>
<feature type="region of interest" description="Disordered" evidence="1">
    <location>
        <begin position="55"/>
        <end position="88"/>
    </location>
</feature>
<dbReference type="PANTHER" id="PTHR47784">
    <property type="entry name" value="STEROL UPTAKE CONTROL PROTEIN 2"/>
    <property type="match status" value="1"/>
</dbReference>
<gene>
    <name evidence="2" type="ORF">GLAREA_06210</name>
</gene>
<evidence type="ECO:0000313" key="3">
    <source>
        <dbReference type="Proteomes" id="UP000016922"/>
    </source>
</evidence>
<dbReference type="AlphaFoldDB" id="S3E433"/>
<proteinExistence type="predicted"/>
<dbReference type="GO" id="GO:0001228">
    <property type="term" value="F:DNA-binding transcription activator activity, RNA polymerase II-specific"/>
    <property type="evidence" value="ECO:0007669"/>
    <property type="project" value="TreeGrafter"/>
</dbReference>
<dbReference type="HOGENOM" id="CLU_024934_5_2_1"/>
<dbReference type="InterPro" id="IPR021858">
    <property type="entry name" value="Fun_TF"/>
</dbReference>
<dbReference type="OMA" id="RASFNEC"/>
<dbReference type="Proteomes" id="UP000016922">
    <property type="component" value="Unassembled WGS sequence"/>
</dbReference>
<sequence>MVLGGMSSQKTSKRSVIEAEAMPIKLTKMSSCDESKPGCEYCTLRSLPCTYPSAASSRTSSTPSTPQLHTSSIQSQAHPQSSPGSQAQLHPLASNGLWSLADLELLHFYTASTCLTFSSDPKRQHVWQYVAPQIAFSNEFLFRGLLAVAALHMSTVYPHRRESLRQSASTHHAVALPMYREAVEEMNTVNCHACAAFGSIIAMFELAQSEEVDNIFFPGAPDSSTTTTSEWIQLLRGTSLVIAAYWEELQQGPLEAVLAIDLNAEREADLNPVEPSKFSELEGLWNTGLVSARESEIDALREALKWLATSYTMLCKPADMEPSAIALSWLIRVPDLFLSMVNGREPAALILLAHYSLLLNKLNDTWWTLGMSRRLLREVHRSLAEEWRPWIGWPLQELVSNEFRT</sequence>
<evidence type="ECO:0000313" key="2">
    <source>
        <dbReference type="EMBL" id="EPE33198.1"/>
    </source>
</evidence>
<dbReference type="RefSeq" id="XP_008079815.1">
    <property type="nucleotide sequence ID" value="XM_008081624.1"/>
</dbReference>